<dbReference type="KEGG" id="mee:DA075_33665"/>
<accession>A0A2R4WW56</accession>
<dbReference type="Gene3D" id="3.40.50.10600">
    <property type="entry name" value="SpoIIaa-like domains"/>
    <property type="match status" value="2"/>
</dbReference>
<name>A0A2R4WW56_9HYPH</name>
<dbReference type="InterPro" id="IPR021866">
    <property type="entry name" value="SpoIIAA-like"/>
</dbReference>
<dbReference type="EMBL" id="CP028844">
    <property type="protein sequence ID" value="AWB25779.1"/>
    <property type="molecule type" value="Genomic_DNA"/>
</dbReference>
<evidence type="ECO:0000313" key="2">
    <source>
        <dbReference type="Proteomes" id="UP000244755"/>
    </source>
</evidence>
<evidence type="ECO:0000313" key="1">
    <source>
        <dbReference type="EMBL" id="AWB25779.1"/>
    </source>
</evidence>
<dbReference type="Proteomes" id="UP000244755">
    <property type="component" value="Chromosome 2"/>
</dbReference>
<sequence>MAENQNETVIELATDGRIEKADVETAMRQLDTALERGDTVHVFAEVRNFKGMSSEAWRSDLGNAFRYLARLRQFGRIAIVSDQAWIRNAARIENALLPYVSYQSYTPDRREHALAWVRGDVDCAHPESLRVLENGDSDIFTFEIDGRITSADARNLAERLSAAFSGGGGRRLLGIVRHYDGFEPSLLVDTRLLELKIGLLRHIERYALVGGPDWISRLTNLFDPLLKMEARHFAAGDEEAARAWLRRHGG</sequence>
<proteinExistence type="predicted"/>
<organism evidence="1 2">
    <name type="scientific">Methylobacterium currus</name>
    <dbReference type="NCBI Taxonomy" id="2051553"/>
    <lineage>
        <taxon>Bacteria</taxon>
        <taxon>Pseudomonadati</taxon>
        <taxon>Pseudomonadota</taxon>
        <taxon>Alphaproteobacteria</taxon>
        <taxon>Hyphomicrobiales</taxon>
        <taxon>Methylobacteriaceae</taxon>
        <taxon>Methylobacterium</taxon>
    </lineage>
</organism>
<dbReference type="InterPro" id="IPR036513">
    <property type="entry name" value="STAS_dom_sf"/>
</dbReference>
<dbReference type="RefSeq" id="WP_099957414.1">
    <property type="nucleotide sequence ID" value="NZ_CP028844.1"/>
</dbReference>
<gene>
    <name evidence="1" type="ORF">DA075_33665</name>
</gene>
<dbReference type="SUPFAM" id="SSF52091">
    <property type="entry name" value="SpoIIaa-like"/>
    <property type="match status" value="2"/>
</dbReference>
<dbReference type="OrthoDB" id="9811577at2"/>
<reference evidence="1 2" key="1">
    <citation type="submission" date="2018-04" db="EMBL/GenBank/DDBJ databases">
        <title>Methylobacterium sp. PR1016A genome.</title>
        <authorList>
            <person name="Park W."/>
        </authorList>
    </citation>
    <scope>NUCLEOTIDE SEQUENCE [LARGE SCALE GENOMIC DNA]</scope>
    <source>
        <strain evidence="1 2">PR1016A</strain>
    </source>
</reference>
<dbReference type="InterPro" id="IPR038396">
    <property type="entry name" value="SpoIIAA-like_sf"/>
</dbReference>
<dbReference type="Pfam" id="PF11964">
    <property type="entry name" value="SpoIIAA-like"/>
    <property type="match status" value="2"/>
</dbReference>
<keyword evidence="2" id="KW-1185">Reference proteome</keyword>
<dbReference type="AlphaFoldDB" id="A0A2R4WW56"/>
<protein>
    <submittedName>
        <fullName evidence="1">STAS/SEC14 domain-containing protein</fullName>
    </submittedName>
</protein>